<evidence type="ECO:0000259" key="6">
    <source>
        <dbReference type="PROSITE" id="PS51650"/>
    </source>
</evidence>
<dbReference type="PANTHER" id="PTHR23317:SF71">
    <property type="entry name" value="DEDICATOR OF CYTOKINESIS PROTEIN 10"/>
    <property type="match status" value="1"/>
</dbReference>
<dbReference type="SMART" id="SM00233">
    <property type="entry name" value="PH"/>
    <property type="match status" value="1"/>
</dbReference>
<dbReference type="InterPro" id="IPR026791">
    <property type="entry name" value="DOCK"/>
</dbReference>
<feature type="compositionally biased region" description="Pro residues" evidence="4">
    <location>
        <begin position="25"/>
        <end position="35"/>
    </location>
</feature>
<feature type="compositionally biased region" description="Basic and acidic residues" evidence="4">
    <location>
        <begin position="1"/>
        <end position="10"/>
    </location>
</feature>
<gene>
    <name evidence="8 10" type="primary">DOCK10</name>
</gene>
<dbReference type="InterPro" id="IPR046770">
    <property type="entry name" value="DOCKER_Lobe_B"/>
</dbReference>
<dbReference type="GO" id="GO:0043197">
    <property type="term" value="C:dendritic spine"/>
    <property type="evidence" value="ECO:0007669"/>
    <property type="project" value="Ensembl"/>
</dbReference>
<dbReference type="InterPro" id="IPR027007">
    <property type="entry name" value="C2_DOCK-type_domain"/>
</dbReference>
<dbReference type="Pfam" id="PF14429">
    <property type="entry name" value="DOCK-C2"/>
    <property type="match status" value="1"/>
</dbReference>
<proteinExistence type="inferred from homology"/>
<reference evidence="8" key="4">
    <citation type="submission" date="2025-09" db="UniProtKB">
        <authorList>
            <consortium name="Ensembl"/>
        </authorList>
    </citation>
    <scope>IDENTIFICATION</scope>
    <source>
        <strain evidence="8">17573</strain>
    </source>
</reference>
<sequence>MRLMALDRRQPWTGPARSPAAAARRPPPLPQPAVPPGGVDSPGRPAEPVWAARVGAAPRASRDARSRCAAAGPLPPAELAARARGSAEFGKSSRSFRGGKGVGRVGVQERKTRLLRVERGRGGERLRVPLPERRVDREGWRGEDRRDARPGPAARSAWRAMAGERTRRFTRSLLRPGQAAELRHSAASAAAVVVSSRQQQRQEKPRLLEPLDYETVIEELEKTYRNDPLQDLLFFPSDDFSAATVSWDIRTLYSTVPEDAEHKAENLLVKEACKFYSSQWHVVNYKYEQYSGDIRQLPRAEYKPEKLPSHSFEIDHEDADKDEDTTSHSSSKGGGGAGGTGVFKSGWLYKGNFNSTVNNTVTVRSFKKRYFQLTQLPDNSYIMNFYKDEKISKEPKGCIFLDSCTGVVQNNRLRKYAFELKMNDLTYFVLAAETESDMDEWIHTLNRILQISPEGPHQGRRSTELTDLGLDSLDNSVTCECTPEETDSLENNLHPDFAKYLTETEDTVRTTRNMERLNLFSLDPDIDTLKLQKKDLLEPESVIKPFEEKAAKRIMIICKTLNLNLQGCVTENENDPITNIEPFFVSVALYDLRDSRKISADFHVDLNHAAVRQMLLGASVALENGNIDTITPRQSEEPHIKGLPEEWLKFPKQAVFSVSNPHSEIVLVAKIEKVLMGNIASGAEPYVKNPDSNKYAQKILKSNRQFCGKLGKYRMPFAWAVRSVFKDNQGNVDRDSRFSPLFRQESSKISTEDLIKLVSDYRRADRISKMQTIPGSLDIAVDNVPLEHPNCVTSSFIPVKPFNMMAQTEPTVEVEEFVYDSTKYCRPYRVYKNQIYVYPRHLKYDSQKCFNKARNITVCIEFKNSDEESAMPLKCIYGKPGGTIFTSAAYTAVLHHSQNPDFSDEVKIELPTQLHEKHHILFSFYHVTCDINAKANAKKKEALETSVGYAWLPLMKHDQIASQEYNIPIATSLPPNYLSFQDSTSGKHGGSDIKWVDGGKPLFKVSTFVLSTVNTQDPHVNAFFQECQKREKDMSQSPTSNFVRSCKNLLNVEKIHAIMSFLPIILNQLFKVLVQNEEDEITTTVTRVLTDIVAKCHDEQLDHSVQSYIKFVFKTRACKERTVHEELAKNVTGLLKSNDSTTVKHVLKHSWFFFAIILKSMAQHLIETNKIQLPRPQRFPESYQNELDNLVMVLSDHVIWKYKDALEETRRANHSVARFLKRCFTFMDRGYVFKMVNNYISMFSSGDLKTLCQYKFDFLQEVCQHEHFIPLCLPIRSANIPDPLTPSESTQELHASDMPEYSVTNEFCRKHFLIGILLREVGFALQEDQDVRHLALAVLKNLMAKHSFDDRYREPRKQAQIASLYMPLYGMLLDNMPRIYLKDLYPFTVNTSNQGSRDDLSTNGGFQSQTAMKHANSVDTSFSKDVLNSIAAFSSIAISTVNHADSRASLASLDSNPSTNEKSSEKTDNCEKIPRPLSLIGSTLRFDKLDQAETRSLLMCFLHIMKTISYETLIAYWQRAPSPEVSDFFSILDVCLQNFRYLGKRNIIRKIAAAFKFVQSTQNNGTLKGSNPSCQTSGLLSQWMHSTSSHEGHKQHRSQTLPIIRGKNALSNPKLLQMLDNTMTSNSNEIDIVHHVDTEANIATEVCLTILDLLSLFTQTHQRQLQQCDCQNSLMKRVFDTYMLFFQVNQSATALKHVFASLRLFVCKFPSAFFQGPADLCGSFCYEVLKCCNHRSRSTQTEASALLYFFMRKNFEFNKQKSIVRSHLQLIKAVSQLIADAGIGGSRFQHSLAITNNFANGDKQMKNSNFPAEVKDLTKRIRTVLMATAQMKEHEKDPEMLVDLQYSLANSYASTPELRRTWLESMAKIHARNGDLSEAAMCYIHIAALIAEYLKRKGYWKMEKICTASLLSEDTHPCDSNSLLTTPSGGSMFSMGWPAFLSITPNIKEEGAMKEDSGMQDTPYNENILVEQLYMCVEFLWKSERYELIADVNKPIIAVFEKQRDFKKLSDLYYDIHRSYLKVAEVVNSEKRLFGRYYRVAFYGQGFFEEEEGKEYIYKEPKLTGLSEISQRLLKLYADKFGADNVKIIQDSNKVNPKDLDPKYAYIQVTYVTPFFEEKEVEDRKTDFEMHHNINRFVFETPFTLSGKKHGGVAEQCKRRTILTTSHLFPYVKKRIQVVSQSSTELNPIEVAIDEMSKKVSELNQLCTMEEVDMIRLQLKLQGSVSVKVNAGPMAYARAFLEETNAKKYPDNQVKLLKEIFRQFADACGQALDVNERLIKEDQLEYQEELRSHYKDMLSELSTIMNEQLCRGPCLYSFCSSVSSISLSTVSKSGMFFFLYVYSVLCGLLVYPSLPSHSVSLVTSVVASTL</sequence>
<dbReference type="Pfam" id="PF20422">
    <property type="entry name" value="DHR-2_Lobe_B"/>
    <property type="match status" value="1"/>
</dbReference>
<dbReference type="InterPro" id="IPR011993">
    <property type="entry name" value="PH-like_dom_sf"/>
</dbReference>
<dbReference type="Pfam" id="PF20421">
    <property type="entry name" value="DHR-2_Lobe_C"/>
    <property type="match status" value="1"/>
</dbReference>
<evidence type="ECO:0000313" key="10">
    <source>
        <dbReference type="VGNC" id="VGNC:71888"/>
    </source>
</evidence>
<dbReference type="InterPro" id="IPR035892">
    <property type="entry name" value="C2_domain_sf"/>
</dbReference>
<dbReference type="GO" id="GO:0005085">
    <property type="term" value="F:guanyl-nucleotide exchange factor activity"/>
    <property type="evidence" value="ECO:0000318"/>
    <property type="project" value="GO_Central"/>
</dbReference>
<dbReference type="InterPro" id="IPR021816">
    <property type="entry name" value="DOCK_C/D_N"/>
</dbReference>
<protein>
    <submittedName>
        <fullName evidence="8">Dedicator of cytokinesis 10</fullName>
    </submittedName>
</protein>
<dbReference type="Gene3D" id="1.25.40.410">
    <property type="match status" value="1"/>
</dbReference>
<feature type="compositionally biased region" description="Basic and acidic residues" evidence="4">
    <location>
        <begin position="139"/>
        <end position="149"/>
    </location>
</feature>
<organism evidence="8 9">
    <name type="scientific">Macaca mulatta</name>
    <name type="common">Rhesus macaque</name>
    <dbReference type="NCBI Taxonomy" id="9544"/>
    <lineage>
        <taxon>Eukaryota</taxon>
        <taxon>Metazoa</taxon>
        <taxon>Chordata</taxon>
        <taxon>Craniata</taxon>
        <taxon>Vertebrata</taxon>
        <taxon>Euteleostomi</taxon>
        <taxon>Mammalia</taxon>
        <taxon>Eutheria</taxon>
        <taxon>Euarchontoglires</taxon>
        <taxon>Primates</taxon>
        <taxon>Haplorrhini</taxon>
        <taxon>Catarrhini</taxon>
        <taxon>Cercopithecidae</taxon>
        <taxon>Cercopithecinae</taxon>
        <taxon>Macaca</taxon>
    </lineage>
</organism>
<feature type="compositionally biased region" description="Basic and acidic residues" evidence="4">
    <location>
        <begin position="1462"/>
        <end position="1472"/>
    </location>
</feature>
<feature type="domain" description="PH" evidence="5">
    <location>
        <begin position="341"/>
        <end position="450"/>
    </location>
</feature>
<dbReference type="Gene3D" id="1.20.58.740">
    <property type="match status" value="1"/>
</dbReference>
<evidence type="ECO:0000256" key="2">
    <source>
        <dbReference type="ARBA" id="ARBA00022658"/>
    </source>
</evidence>
<name>A0A5F7ZFR4_MACMU</name>
<dbReference type="FunFam" id="2.60.40.150:FF:000015">
    <property type="entry name" value="dedicator of cytokinesis protein 9 isoform X1"/>
    <property type="match status" value="1"/>
</dbReference>
<dbReference type="ExpressionAtlas" id="A0A5F7ZFR4">
    <property type="expression patterns" value="baseline"/>
</dbReference>
<dbReference type="CDD" id="cd11699">
    <property type="entry name" value="DHR2_DOCK10"/>
    <property type="match status" value="1"/>
</dbReference>
<keyword evidence="2" id="KW-0344">Guanine-nucleotide releasing factor</keyword>
<dbReference type="Bgee" id="ENSMMUG00000018139">
    <property type="expression patterns" value="Expressed in spleen and 21 other cell types or tissues"/>
</dbReference>
<dbReference type="GO" id="GO:0005654">
    <property type="term" value="C:nucleoplasm"/>
    <property type="evidence" value="ECO:0007669"/>
    <property type="project" value="Ensembl"/>
</dbReference>
<dbReference type="Gene3D" id="2.30.29.30">
    <property type="entry name" value="Pleckstrin-homology domain (PH domain)/Phosphotyrosine-binding domain (PTB)"/>
    <property type="match status" value="1"/>
</dbReference>
<dbReference type="GO" id="GO:0002315">
    <property type="term" value="P:marginal zone B cell differentiation"/>
    <property type="evidence" value="ECO:0007669"/>
    <property type="project" value="Ensembl"/>
</dbReference>
<dbReference type="PANTHER" id="PTHR23317">
    <property type="entry name" value="DEDICATOR OF CYTOKINESIS DOCK"/>
    <property type="match status" value="1"/>
</dbReference>
<dbReference type="InParanoid" id="A0A5F7ZFR4"/>
<dbReference type="PROSITE" id="PS51651">
    <property type="entry name" value="DOCKER"/>
    <property type="match status" value="1"/>
</dbReference>
<evidence type="ECO:0000256" key="3">
    <source>
        <dbReference type="PROSITE-ProRule" id="PRU00983"/>
    </source>
</evidence>
<feature type="region of interest" description="Disordered" evidence="4">
    <location>
        <begin position="1"/>
        <end position="49"/>
    </location>
</feature>
<dbReference type="STRING" id="9544.ENSMMUP00000064463"/>
<feature type="domain" description="DOCKER" evidence="7">
    <location>
        <begin position="1850"/>
        <end position="2310"/>
    </location>
</feature>
<dbReference type="FunCoup" id="A0A5F7ZFR4">
    <property type="interactions" value="2381"/>
</dbReference>
<dbReference type="GO" id="GO:0031267">
    <property type="term" value="F:small GTPase binding"/>
    <property type="evidence" value="ECO:0007669"/>
    <property type="project" value="Ensembl"/>
</dbReference>
<keyword evidence="1" id="KW-0597">Phosphoprotein</keyword>
<feature type="domain" description="C2 DOCK-type" evidence="6">
    <location>
        <begin position="832"/>
        <end position="1010"/>
    </location>
</feature>
<dbReference type="GO" id="GO:0001782">
    <property type="term" value="P:B cell homeostasis"/>
    <property type="evidence" value="ECO:0007669"/>
    <property type="project" value="Ensembl"/>
</dbReference>
<dbReference type="Proteomes" id="UP000006718">
    <property type="component" value="Chromosome 12"/>
</dbReference>
<evidence type="ECO:0000259" key="7">
    <source>
        <dbReference type="PROSITE" id="PS51651"/>
    </source>
</evidence>
<accession>A0A5F7ZFR4</accession>
<dbReference type="PROSITE" id="PS51650">
    <property type="entry name" value="C2_DOCK"/>
    <property type="match status" value="1"/>
</dbReference>
<dbReference type="PROSITE" id="PS50003">
    <property type="entry name" value="PH_DOMAIN"/>
    <property type="match status" value="1"/>
</dbReference>
<dbReference type="Ensembl" id="ENSMMUT00000096404.1">
    <property type="protein sequence ID" value="ENSMMUP00000064463.1"/>
    <property type="gene ID" value="ENSMMUG00000018139.4"/>
</dbReference>
<dbReference type="InterPro" id="IPR046773">
    <property type="entry name" value="DOCKER_Lobe_C"/>
</dbReference>
<evidence type="ECO:0000313" key="8">
    <source>
        <dbReference type="Ensembl" id="ENSMMUP00000064463.1"/>
    </source>
</evidence>
<dbReference type="FunFam" id="2.30.29.30:FF:000016">
    <property type="entry name" value="dedicator of cytokinesis protein 9 isoform X1"/>
    <property type="match status" value="1"/>
</dbReference>
<dbReference type="GeneTree" id="ENSGT00940000157469"/>
<dbReference type="GO" id="GO:0035023">
    <property type="term" value="P:regulation of Rho protein signal transduction"/>
    <property type="evidence" value="ECO:0000318"/>
    <property type="project" value="GO_Central"/>
</dbReference>
<dbReference type="GO" id="GO:0150052">
    <property type="term" value="P:regulation of postsynapse assembly"/>
    <property type="evidence" value="ECO:0007669"/>
    <property type="project" value="Ensembl"/>
</dbReference>
<evidence type="ECO:0000256" key="1">
    <source>
        <dbReference type="ARBA" id="ARBA00022553"/>
    </source>
</evidence>
<feature type="compositionally biased region" description="Low complexity" evidence="4">
    <location>
        <begin position="82"/>
        <end position="96"/>
    </location>
</feature>
<dbReference type="SMR" id="A0A5F7ZFR4"/>
<dbReference type="InterPro" id="IPR043161">
    <property type="entry name" value="DOCK_C_lobe_A"/>
</dbReference>
<feature type="region of interest" description="Disordered" evidence="4">
    <location>
        <begin position="318"/>
        <end position="337"/>
    </location>
</feature>
<evidence type="ECO:0000259" key="5">
    <source>
        <dbReference type="PROSITE" id="PS50003"/>
    </source>
</evidence>
<feature type="region of interest" description="Disordered" evidence="4">
    <location>
        <begin position="82"/>
        <end position="105"/>
    </location>
</feature>
<evidence type="ECO:0000313" key="9">
    <source>
        <dbReference type="Proteomes" id="UP000006718"/>
    </source>
</evidence>
<keyword evidence="9" id="KW-1185">Reference proteome</keyword>
<dbReference type="CDD" id="cd08697">
    <property type="entry name" value="C2_Dock-D"/>
    <property type="match status" value="1"/>
</dbReference>
<dbReference type="Pfam" id="PF11878">
    <property type="entry name" value="DOCK_C-D_N"/>
    <property type="match status" value="1"/>
</dbReference>
<dbReference type="InterPro" id="IPR001849">
    <property type="entry name" value="PH_domain"/>
</dbReference>
<dbReference type="InterPro" id="IPR027357">
    <property type="entry name" value="DOCKER_dom"/>
</dbReference>
<dbReference type="InterPro" id="IPR043162">
    <property type="entry name" value="DOCK_C_lobe_C"/>
</dbReference>
<dbReference type="GO" id="GO:0007264">
    <property type="term" value="P:small GTPase-mediated signal transduction"/>
    <property type="evidence" value="ECO:0007669"/>
    <property type="project" value="InterPro"/>
</dbReference>
<dbReference type="GO" id="GO:0060997">
    <property type="term" value="P:dendritic spine morphogenesis"/>
    <property type="evidence" value="ECO:0000318"/>
    <property type="project" value="GO_Central"/>
</dbReference>
<dbReference type="InterPro" id="IPR046769">
    <property type="entry name" value="DOCKER_Lobe_A"/>
</dbReference>
<dbReference type="OMA" id="RACNTPP"/>
<dbReference type="Pfam" id="PF06920">
    <property type="entry name" value="DHR-2_Lobe_A"/>
    <property type="match status" value="2"/>
</dbReference>
<comment type="similarity">
    <text evidence="3">Belongs to the DOCK family.</text>
</comment>
<dbReference type="Gene3D" id="2.60.40.150">
    <property type="entry name" value="C2 domain"/>
    <property type="match status" value="1"/>
</dbReference>
<feature type="compositionally biased region" description="Low complexity" evidence="4">
    <location>
        <begin position="15"/>
        <end position="24"/>
    </location>
</feature>
<dbReference type="GO" id="GO:0030334">
    <property type="term" value="P:regulation of cell migration"/>
    <property type="evidence" value="ECO:0000318"/>
    <property type="project" value="GO_Central"/>
</dbReference>
<dbReference type="Pfam" id="PF00169">
    <property type="entry name" value="PH"/>
    <property type="match status" value="1"/>
</dbReference>
<dbReference type="GO" id="GO:0098978">
    <property type="term" value="C:glutamatergic synapse"/>
    <property type="evidence" value="ECO:0007669"/>
    <property type="project" value="Ensembl"/>
</dbReference>
<reference evidence="8" key="2">
    <citation type="submission" date="2019-01" db="EMBL/GenBank/DDBJ databases">
        <authorList>
            <person name="Graves T."/>
            <person name="Eichler E.E."/>
            <person name="Wilson R.K."/>
        </authorList>
    </citation>
    <scope>NUCLEOTIDE SEQUENCE [LARGE SCALE GENOMIC DNA]</scope>
    <source>
        <strain evidence="8">17573</strain>
    </source>
</reference>
<reference evidence="8" key="3">
    <citation type="submission" date="2025-08" db="UniProtKB">
        <authorList>
            <consortium name="Ensembl"/>
        </authorList>
    </citation>
    <scope>IDENTIFICATION</scope>
    <source>
        <strain evidence="8">17573</strain>
    </source>
</reference>
<feature type="region of interest" description="Disordered" evidence="4">
    <location>
        <begin position="1450"/>
        <end position="1472"/>
    </location>
</feature>
<dbReference type="VEuPathDB" id="HostDB:ENSMMUG00000018139"/>
<dbReference type="FunFam" id="1.20.58.740:FF:000001">
    <property type="entry name" value="dedicator of cytokinesis protein 9 isoform X1"/>
    <property type="match status" value="1"/>
</dbReference>
<dbReference type="SUPFAM" id="SSF50729">
    <property type="entry name" value="PH domain-like"/>
    <property type="match status" value="1"/>
</dbReference>
<dbReference type="InterPro" id="IPR037809">
    <property type="entry name" value="C2_Dock-D"/>
</dbReference>
<dbReference type="VGNC" id="VGNC:71888">
    <property type="gene designation" value="DOCK10"/>
</dbReference>
<dbReference type="CDD" id="cd13267">
    <property type="entry name" value="PH_DOCK-D"/>
    <property type="match status" value="1"/>
</dbReference>
<feature type="region of interest" description="Disordered" evidence="4">
    <location>
        <begin position="139"/>
        <end position="160"/>
    </location>
</feature>
<evidence type="ECO:0000256" key="4">
    <source>
        <dbReference type="SAM" id="MobiDB-lite"/>
    </source>
</evidence>
<dbReference type="GO" id="GO:0005829">
    <property type="term" value="C:cytosol"/>
    <property type="evidence" value="ECO:0007669"/>
    <property type="project" value="Ensembl"/>
</dbReference>
<reference evidence="9" key="1">
    <citation type="journal article" date="2007" name="Science">
        <title>Evolutionary and biomedical insights from the rhesus macaque genome.</title>
        <authorList>
            <person name="Gibbs R.A."/>
            <person name="Rogers J."/>
            <person name="Katze M.G."/>
            <person name="Bumgarner R."/>
            <person name="Weinstock G.M."/>
            <person name="Mardis E.R."/>
            <person name="Remington K.A."/>
            <person name="Strausberg R.L."/>
            <person name="Venter J.C."/>
            <person name="Wilson R.K."/>
            <person name="Batzer M.A."/>
            <person name="Bustamante C.D."/>
            <person name="Eichler E.E."/>
            <person name="Hahn M.W."/>
            <person name="Hardison R.C."/>
            <person name="Makova K.D."/>
            <person name="Miller W."/>
            <person name="Milosavljevic A."/>
            <person name="Palermo R.E."/>
            <person name="Siepel A."/>
            <person name="Sikela J.M."/>
            <person name="Attaway T."/>
            <person name="Bell S."/>
            <person name="Bernard K.E."/>
            <person name="Buhay C.J."/>
            <person name="Chandrabose M.N."/>
            <person name="Dao M."/>
            <person name="Davis C."/>
            <person name="Delehaunty K.D."/>
            <person name="Ding Y."/>
            <person name="Dinh H.H."/>
            <person name="Dugan-Rocha S."/>
            <person name="Fulton L.A."/>
            <person name="Gabisi R.A."/>
            <person name="Garner T.T."/>
            <person name="Godfrey J."/>
            <person name="Hawes A.C."/>
            <person name="Hernandez J."/>
            <person name="Hines S."/>
            <person name="Holder M."/>
            <person name="Hume J."/>
            <person name="Jhangiani S.N."/>
            <person name="Joshi V."/>
            <person name="Khan Z.M."/>
            <person name="Kirkness E.F."/>
            <person name="Cree A."/>
            <person name="Fowler R.G."/>
            <person name="Lee S."/>
            <person name="Lewis L.R."/>
            <person name="Li Z."/>
            <person name="Liu Y.-S."/>
            <person name="Moore S.M."/>
            <person name="Muzny D."/>
            <person name="Nazareth L.V."/>
            <person name="Ngo D.N."/>
            <person name="Okwuonu G.O."/>
            <person name="Pai G."/>
            <person name="Parker D."/>
            <person name="Paul H.A."/>
            <person name="Pfannkoch C."/>
            <person name="Pohl C.S."/>
            <person name="Rogers Y.-H.C."/>
            <person name="Ruiz S.J."/>
            <person name="Sabo A."/>
            <person name="Santibanez J."/>
            <person name="Schneider B.W."/>
            <person name="Smith S.M."/>
            <person name="Sodergren E."/>
            <person name="Svatek A.F."/>
            <person name="Utterback T.R."/>
            <person name="Vattathil S."/>
            <person name="Warren W."/>
            <person name="White C.S."/>
            <person name="Chinwalla A.T."/>
            <person name="Feng Y."/>
            <person name="Halpern A.L."/>
            <person name="Hillier L.W."/>
            <person name="Huang X."/>
            <person name="Minx P."/>
            <person name="Nelson J.O."/>
            <person name="Pepin K.H."/>
            <person name="Qin X."/>
            <person name="Sutton G.G."/>
            <person name="Venter E."/>
            <person name="Walenz B.P."/>
            <person name="Wallis J.W."/>
            <person name="Worley K.C."/>
            <person name="Yang S.-P."/>
            <person name="Jones S.M."/>
            <person name="Marra M.A."/>
            <person name="Rocchi M."/>
            <person name="Schein J.E."/>
            <person name="Baertsch R."/>
            <person name="Clarke L."/>
            <person name="Csuros M."/>
            <person name="Glasscock J."/>
            <person name="Harris R.A."/>
            <person name="Havlak P."/>
            <person name="Jackson A.R."/>
            <person name="Jiang H."/>
            <person name="Liu Y."/>
            <person name="Messina D.N."/>
            <person name="Shen Y."/>
            <person name="Song H.X.-Z."/>
            <person name="Wylie T."/>
            <person name="Zhang L."/>
            <person name="Birney E."/>
            <person name="Han K."/>
            <person name="Konkel M.K."/>
            <person name="Lee J."/>
            <person name="Smit A.F.A."/>
            <person name="Ullmer B."/>
            <person name="Wang H."/>
            <person name="Xing J."/>
            <person name="Burhans R."/>
            <person name="Cheng Z."/>
            <person name="Karro J.E."/>
            <person name="Ma J."/>
            <person name="Raney B."/>
            <person name="She X."/>
            <person name="Cox M.J."/>
            <person name="Demuth J.P."/>
            <person name="Dumas L.J."/>
            <person name="Han S.-G."/>
            <person name="Hopkins J."/>
            <person name="Karimpour-Fard A."/>
            <person name="Kim Y.H."/>
            <person name="Pollack J.R."/>
            <person name="Vinar T."/>
            <person name="Addo-Quaye C."/>
            <person name="Degenhardt J."/>
            <person name="Denby A."/>
            <person name="Hubisz M.J."/>
            <person name="Indap A."/>
            <person name="Kosiol C."/>
            <person name="Lahn B.T."/>
            <person name="Lawson H.A."/>
            <person name="Marklein A."/>
            <person name="Nielsen R."/>
            <person name="Vallender E.J."/>
            <person name="Clark A.G."/>
            <person name="Ferguson B."/>
            <person name="Hernandez R.D."/>
            <person name="Hirani K."/>
            <person name="Kehrer-Sawatzki H."/>
            <person name="Kolb J."/>
            <person name="Patil S."/>
            <person name="Pu L.-L."/>
            <person name="Ren Y."/>
            <person name="Smith D.G."/>
            <person name="Wheeler D.A."/>
            <person name="Schenck I."/>
            <person name="Ball E.V."/>
            <person name="Chen R."/>
            <person name="Cooper D.N."/>
            <person name="Giardine B."/>
            <person name="Hsu F."/>
            <person name="Kent W.J."/>
            <person name="Lesk A."/>
            <person name="Nelson D.L."/>
            <person name="O'brien W.E."/>
            <person name="Pruefer K."/>
            <person name="Stenson P.D."/>
            <person name="Wallace J.C."/>
            <person name="Ke H."/>
            <person name="Liu X.-M."/>
            <person name="Wang P."/>
            <person name="Xiang A.P."/>
            <person name="Yang F."/>
            <person name="Barber G.P."/>
            <person name="Haussler D."/>
            <person name="Karolchik D."/>
            <person name="Kern A.D."/>
            <person name="Kuhn R.M."/>
            <person name="Smith K.E."/>
            <person name="Zwieg A.S."/>
        </authorList>
    </citation>
    <scope>NUCLEOTIDE SEQUENCE [LARGE SCALE GENOMIC DNA]</scope>
    <source>
        <strain evidence="9">17573</strain>
    </source>
</reference>